<name>A0ABU8W5S8_9BURK</name>
<dbReference type="Proteomes" id="UP001363010">
    <property type="component" value="Unassembled WGS sequence"/>
</dbReference>
<organism evidence="1 2">
    <name type="scientific">Variovorax humicola</name>
    <dbReference type="NCBI Taxonomy" id="1769758"/>
    <lineage>
        <taxon>Bacteria</taxon>
        <taxon>Pseudomonadati</taxon>
        <taxon>Pseudomonadota</taxon>
        <taxon>Betaproteobacteria</taxon>
        <taxon>Burkholderiales</taxon>
        <taxon>Comamonadaceae</taxon>
        <taxon>Variovorax</taxon>
    </lineage>
</organism>
<sequence>MDLATQAGRQAMSLPETMAMAAHHGVATVMDCFRAESSLGSKASRMLGEN</sequence>
<dbReference type="RefSeq" id="WP_340366370.1">
    <property type="nucleotide sequence ID" value="NZ_JBBKZV010000021.1"/>
</dbReference>
<gene>
    <name evidence="1" type="ORF">WKW80_25495</name>
</gene>
<reference evidence="1 2" key="1">
    <citation type="submission" date="2024-03" db="EMBL/GenBank/DDBJ databases">
        <title>Novel species of the genus Variovorax.</title>
        <authorList>
            <person name="Liu Q."/>
            <person name="Xin Y.-H."/>
        </authorList>
    </citation>
    <scope>NUCLEOTIDE SEQUENCE [LARGE SCALE GENOMIC DNA]</scope>
    <source>
        <strain evidence="1 2">KACC 18501</strain>
    </source>
</reference>
<evidence type="ECO:0000313" key="1">
    <source>
        <dbReference type="EMBL" id="MEJ8825339.1"/>
    </source>
</evidence>
<dbReference type="EMBL" id="JBBKZV010000021">
    <property type="protein sequence ID" value="MEJ8825339.1"/>
    <property type="molecule type" value="Genomic_DNA"/>
</dbReference>
<proteinExistence type="predicted"/>
<comment type="caution">
    <text evidence="1">The sequence shown here is derived from an EMBL/GenBank/DDBJ whole genome shotgun (WGS) entry which is preliminary data.</text>
</comment>
<keyword evidence="2" id="KW-1185">Reference proteome</keyword>
<evidence type="ECO:0000313" key="2">
    <source>
        <dbReference type="Proteomes" id="UP001363010"/>
    </source>
</evidence>
<protein>
    <submittedName>
        <fullName evidence="1">Uncharacterized protein</fullName>
    </submittedName>
</protein>
<accession>A0ABU8W5S8</accession>